<name>A0AAU8CKG7_9HYPH</name>
<dbReference type="InterPro" id="IPR013249">
    <property type="entry name" value="RNA_pol_sigma70_r4_t2"/>
</dbReference>
<evidence type="ECO:0000256" key="2">
    <source>
        <dbReference type="ARBA" id="ARBA00023015"/>
    </source>
</evidence>
<dbReference type="InterPro" id="IPR007627">
    <property type="entry name" value="RNA_pol_sigma70_r2"/>
</dbReference>
<evidence type="ECO:0000256" key="1">
    <source>
        <dbReference type="ARBA" id="ARBA00010641"/>
    </source>
</evidence>
<sequence>MTVDIGYDLVGMLPRLRRFARAICGSADIADDLVQATCARALAAANSWQPGTRLDAWLFRILRNLWIDRLRRSRLEGTQLDVNDQRHLVGDHGEPAMEARLTLDRVRSSIAALPGDQREVLVLVCLEEKSYMETADILEIPIGTVMSRLARARKRLMTLVEPDNETASERGAE</sequence>
<dbReference type="AlphaFoldDB" id="A0AAU8CKG7"/>
<dbReference type="Pfam" id="PF04542">
    <property type="entry name" value="Sigma70_r2"/>
    <property type="match status" value="1"/>
</dbReference>
<feature type="domain" description="RNA polymerase sigma factor 70 region 4 type 2" evidence="8">
    <location>
        <begin position="104"/>
        <end position="156"/>
    </location>
</feature>
<keyword evidence="2 6" id="KW-0805">Transcription regulation</keyword>
<protein>
    <recommendedName>
        <fullName evidence="6">RNA polymerase sigma factor</fullName>
    </recommendedName>
</protein>
<dbReference type="GO" id="GO:0016987">
    <property type="term" value="F:sigma factor activity"/>
    <property type="evidence" value="ECO:0007669"/>
    <property type="project" value="UniProtKB-KW"/>
</dbReference>
<proteinExistence type="inferred from homology"/>
<dbReference type="InterPro" id="IPR013325">
    <property type="entry name" value="RNA_pol_sigma_r2"/>
</dbReference>
<reference evidence="9" key="1">
    <citation type="submission" date="2024-06" db="EMBL/GenBank/DDBJ databases">
        <title>Mesorhizobium karijinii sp. nov., a symbiont of the iconic Swainsona formosa from arid Australia.</title>
        <authorList>
            <person name="Hill Y.J."/>
            <person name="Watkin E.L.J."/>
            <person name="O'Hara G.W."/>
            <person name="Terpolilli J."/>
            <person name="Tye M.L."/>
            <person name="Kohlmeier M.G."/>
        </authorList>
    </citation>
    <scope>NUCLEOTIDE SEQUENCE</scope>
    <source>
        <strain evidence="9">WSM2240</strain>
    </source>
</reference>
<keyword evidence="5 6" id="KW-0804">Transcription</keyword>
<dbReference type="SUPFAM" id="SSF88946">
    <property type="entry name" value="Sigma2 domain of RNA polymerase sigma factors"/>
    <property type="match status" value="1"/>
</dbReference>
<dbReference type="EMBL" id="CP159253">
    <property type="protein sequence ID" value="XCG47329.1"/>
    <property type="molecule type" value="Genomic_DNA"/>
</dbReference>
<dbReference type="Gene3D" id="1.10.10.10">
    <property type="entry name" value="Winged helix-like DNA-binding domain superfamily/Winged helix DNA-binding domain"/>
    <property type="match status" value="1"/>
</dbReference>
<keyword evidence="3 6" id="KW-0731">Sigma factor</keyword>
<dbReference type="Gene3D" id="1.10.1740.10">
    <property type="match status" value="1"/>
</dbReference>
<dbReference type="PROSITE" id="PS01063">
    <property type="entry name" value="SIGMA70_ECF"/>
    <property type="match status" value="1"/>
</dbReference>
<dbReference type="PANTHER" id="PTHR43133:SF25">
    <property type="entry name" value="RNA POLYMERASE SIGMA FACTOR RFAY-RELATED"/>
    <property type="match status" value="1"/>
</dbReference>
<evidence type="ECO:0000313" key="9">
    <source>
        <dbReference type="EMBL" id="XCG47329.1"/>
    </source>
</evidence>
<dbReference type="InterPro" id="IPR014284">
    <property type="entry name" value="RNA_pol_sigma-70_dom"/>
</dbReference>
<dbReference type="PANTHER" id="PTHR43133">
    <property type="entry name" value="RNA POLYMERASE ECF-TYPE SIGMA FACTO"/>
    <property type="match status" value="1"/>
</dbReference>
<feature type="domain" description="RNA polymerase sigma-70 region 2" evidence="7">
    <location>
        <begin position="13"/>
        <end position="74"/>
    </location>
</feature>
<dbReference type="NCBIfam" id="TIGR02937">
    <property type="entry name" value="sigma70-ECF"/>
    <property type="match status" value="1"/>
</dbReference>
<organism evidence="9">
    <name type="scientific">Mesorhizobium sp. WSM2240</name>
    <dbReference type="NCBI Taxonomy" id="3228851"/>
    <lineage>
        <taxon>Bacteria</taxon>
        <taxon>Pseudomonadati</taxon>
        <taxon>Pseudomonadota</taxon>
        <taxon>Alphaproteobacteria</taxon>
        <taxon>Hyphomicrobiales</taxon>
        <taxon>Phyllobacteriaceae</taxon>
        <taxon>Mesorhizobium</taxon>
    </lineage>
</organism>
<gene>
    <name evidence="9" type="ORF">ABVK50_18855</name>
</gene>
<accession>A0AAU8CKG7</accession>
<evidence type="ECO:0000259" key="8">
    <source>
        <dbReference type="Pfam" id="PF08281"/>
    </source>
</evidence>
<dbReference type="GO" id="GO:0006352">
    <property type="term" value="P:DNA-templated transcription initiation"/>
    <property type="evidence" value="ECO:0007669"/>
    <property type="project" value="InterPro"/>
</dbReference>
<dbReference type="InterPro" id="IPR013324">
    <property type="entry name" value="RNA_pol_sigma_r3/r4-like"/>
</dbReference>
<dbReference type="CDD" id="cd06171">
    <property type="entry name" value="Sigma70_r4"/>
    <property type="match status" value="1"/>
</dbReference>
<dbReference type="GO" id="GO:0003677">
    <property type="term" value="F:DNA binding"/>
    <property type="evidence" value="ECO:0007669"/>
    <property type="project" value="UniProtKB-KW"/>
</dbReference>
<evidence type="ECO:0000256" key="4">
    <source>
        <dbReference type="ARBA" id="ARBA00023125"/>
    </source>
</evidence>
<dbReference type="RefSeq" id="WP_353645119.1">
    <property type="nucleotide sequence ID" value="NZ_CP159253.1"/>
</dbReference>
<dbReference type="InterPro" id="IPR000838">
    <property type="entry name" value="RNA_pol_sigma70_ECF_CS"/>
</dbReference>
<comment type="similarity">
    <text evidence="1 6">Belongs to the sigma-70 factor family. ECF subfamily.</text>
</comment>
<evidence type="ECO:0000256" key="5">
    <source>
        <dbReference type="ARBA" id="ARBA00023163"/>
    </source>
</evidence>
<keyword evidence="4 6" id="KW-0238">DNA-binding</keyword>
<evidence type="ECO:0000256" key="6">
    <source>
        <dbReference type="RuleBase" id="RU000716"/>
    </source>
</evidence>
<dbReference type="Pfam" id="PF08281">
    <property type="entry name" value="Sigma70_r4_2"/>
    <property type="match status" value="1"/>
</dbReference>
<dbReference type="InterPro" id="IPR039425">
    <property type="entry name" value="RNA_pol_sigma-70-like"/>
</dbReference>
<evidence type="ECO:0000256" key="3">
    <source>
        <dbReference type="ARBA" id="ARBA00023082"/>
    </source>
</evidence>
<evidence type="ECO:0000259" key="7">
    <source>
        <dbReference type="Pfam" id="PF04542"/>
    </source>
</evidence>
<dbReference type="InterPro" id="IPR036388">
    <property type="entry name" value="WH-like_DNA-bd_sf"/>
</dbReference>
<dbReference type="SUPFAM" id="SSF88659">
    <property type="entry name" value="Sigma3 and sigma4 domains of RNA polymerase sigma factors"/>
    <property type="match status" value="1"/>
</dbReference>